<organism evidence="1 2">
    <name type="scientific">Orbilia blumenaviensis</name>
    <dbReference type="NCBI Taxonomy" id="1796055"/>
    <lineage>
        <taxon>Eukaryota</taxon>
        <taxon>Fungi</taxon>
        <taxon>Dikarya</taxon>
        <taxon>Ascomycota</taxon>
        <taxon>Pezizomycotina</taxon>
        <taxon>Orbiliomycetes</taxon>
        <taxon>Orbiliales</taxon>
        <taxon>Orbiliaceae</taxon>
        <taxon>Orbilia</taxon>
    </lineage>
</organism>
<dbReference type="EMBL" id="JAVHNS010000013">
    <property type="protein sequence ID" value="KAK6337287.1"/>
    <property type="molecule type" value="Genomic_DNA"/>
</dbReference>
<dbReference type="Proteomes" id="UP001373714">
    <property type="component" value="Unassembled WGS sequence"/>
</dbReference>
<evidence type="ECO:0000313" key="2">
    <source>
        <dbReference type="Proteomes" id="UP001373714"/>
    </source>
</evidence>
<gene>
    <name evidence="1" type="ORF">TWF730_002693</name>
</gene>
<proteinExistence type="predicted"/>
<protein>
    <submittedName>
        <fullName evidence="1">Uncharacterized protein</fullName>
    </submittedName>
</protein>
<dbReference type="AlphaFoldDB" id="A0AAV9U6K5"/>
<accession>A0AAV9U6K5</accession>
<name>A0AAV9U6K5_9PEZI</name>
<keyword evidence="2" id="KW-1185">Reference proteome</keyword>
<comment type="caution">
    <text evidence="1">The sequence shown here is derived from an EMBL/GenBank/DDBJ whole genome shotgun (WGS) entry which is preliminary data.</text>
</comment>
<evidence type="ECO:0000313" key="1">
    <source>
        <dbReference type="EMBL" id="KAK6337287.1"/>
    </source>
</evidence>
<sequence length="99" mass="10256">MTTIAFSANTVKLQLNQDIGSATFTGTTLANGTNHAGVTTPPFAFIVLTDNSGNPVNYLIQDGPTQPTTYKTYTLTGPSGSGVVSVVDPDGKTTATFKQ</sequence>
<reference evidence="1 2" key="1">
    <citation type="submission" date="2019-10" db="EMBL/GenBank/DDBJ databases">
        <authorList>
            <person name="Palmer J.M."/>
        </authorList>
    </citation>
    <scope>NUCLEOTIDE SEQUENCE [LARGE SCALE GENOMIC DNA]</scope>
    <source>
        <strain evidence="1 2">TWF730</strain>
    </source>
</reference>